<name>A0A1I1D545_BREAD</name>
<dbReference type="SUPFAM" id="SSF53756">
    <property type="entry name" value="UDP-Glycosyltransferase/glycogen phosphorylase"/>
    <property type="match status" value="1"/>
</dbReference>
<dbReference type="PANTHER" id="PTHR39517">
    <property type="entry name" value="SLL0192 PROTEIN"/>
    <property type="match status" value="1"/>
</dbReference>
<organism evidence="1 2">
    <name type="scientific">Brevinema andersonii</name>
    <dbReference type="NCBI Taxonomy" id="34097"/>
    <lineage>
        <taxon>Bacteria</taxon>
        <taxon>Pseudomonadati</taxon>
        <taxon>Spirochaetota</taxon>
        <taxon>Spirochaetia</taxon>
        <taxon>Brevinematales</taxon>
        <taxon>Brevinemataceae</taxon>
        <taxon>Brevinema</taxon>
    </lineage>
</organism>
<proteinExistence type="predicted"/>
<dbReference type="STRING" id="34097.SAMN02745150_00122"/>
<accession>A0A1I1D545</accession>
<dbReference type="InterPro" id="IPR019994">
    <property type="entry name" value="Lipid-A-disac_synthase-rel_put"/>
</dbReference>
<dbReference type="AlphaFoldDB" id="A0A1I1D545"/>
<dbReference type="OrthoDB" id="29253at2"/>
<evidence type="ECO:0008006" key="3">
    <source>
        <dbReference type="Google" id="ProtNLM"/>
    </source>
</evidence>
<keyword evidence="2" id="KW-1185">Reference proteome</keyword>
<dbReference type="RefSeq" id="WP_092317142.1">
    <property type="nucleotide sequence ID" value="NZ_FOKY01000001.1"/>
</dbReference>
<evidence type="ECO:0000313" key="1">
    <source>
        <dbReference type="EMBL" id="SFB67910.1"/>
    </source>
</evidence>
<dbReference type="EMBL" id="FOKY01000001">
    <property type="protein sequence ID" value="SFB67910.1"/>
    <property type="molecule type" value="Genomic_DNA"/>
</dbReference>
<sequence length="398" mass="44583">MNKRIICIIANGYAEEMMAVVLMKAMRTRLKELNLYQEFMFVGGSLVSSGKWFHDAQFPTFFSGGMTPSGGFPTRSWRGFFSDVKVGALFTPFKLARFIKNWGSNGMELVIAVGDFLLMVTAIPALRTYDVPLVFIPTAKSDYIQSHFRIEKKYIKKYAATVFARDEITTQDLKESGISAYYCGNLMQDLLDRNTPTFSSKLPIVALLPGSREESYGNMGKILDLIELVKINAYWALVHADSLCKDKMATEFSKRGWHLQNDSDTVRIWEKDHKTIHVYPGSMFDTVALSCDFAISLAGTVGDQIAGLGKPIIGFKGTGPQSSESRMLEYEKLLGESFIYERDFPYGVLNVVDLLLKDPHARKRYGEQGLLRMGKPGAADCMAEKIISAYFLSERAGL</sequence>
<reference evidence="2" key="1">
    <citation type="submission" date="2016-10" db="EMBL/GenBank/DDBJ databases">
        <authorList>
            <person name="Varghese N."/>
            <person name="Submissions S."/>
        </authorList>
    </citation>
    <scope>NUCLEOTIDE SEQUENCE [LARGE SCALE GENOMIC DNA]</scope>
    <source>
        <strain evidence="2">ATCC 43811</strain>
    </source>
</reference>
<gene>
    <name evidence="1" type="ORF">SAMN02745150_00122</name>
</gene>
<protein>
    <recommendedName>
        <fullName evidence="3">Lipid-A-disaccharide synthase</fullName>
    </recommendedName>
</protein>
<dbReference type="Proteomes" id="UP000240042">
    <property type="component" value="Unassembled WGS sequence"/>
</dbReference>
<evidence type="ECO:0000313" key="2">
    <source>
        <dbReference type="Proteomes" id="UP000240042"/>
    </source>
</evidence>
<dbReference type="PANTHER" id="PTHR39517:SF1">
    <property type="entry name" value="LIPID-A-DISACCHARIDE SYNTHASE"/>
    <property type="match status" value="1"/>
</dbReference>